<dbReference type="SUPFAM" id="SSF82185">
    <property type="entry name" value="Histone H3 K4-specific methyltransferase SET7/9 N-terminal domain"/>
    <property type="match status" value="1"/>
</dbReference>
<proteinExistence type="predicted"/>
<reference evidence="1 2" key="1">
    <citation type="submission" date="2019-03" db="EMBL/GenBank/DDBJ databases">
        <authorList>
            <person name="Yang Y."/>
        </authorList>
    </citation>
    <scope>NUCLEOTIDE SEQUENCE [LARGE SCALE GENOMIC DNA]</scope>
    <source>
        <strain evidence="1 2">ASL-1</strain>
    </source>
</reference>
<comment type="caution">
    <text evidence="1">The sequence shown here is derived from an EMBL/GenBank/DDBJ whole genome shotgun (WGS) entry which is preliminary data.</text>
</comment>
<keyword evidence="2" id="KW-1185">Reference proteome</keyword>
<evidence type="ECO:0000313" key="2">
    <source>
        <dbReference type="Proteomes" id="UP000297776"/>
    </source>
</evidence>
<dbReference type="Gene3D" id="2.20.110.10">
    <property type="entry name" value="Histone H3 K4-specific methyltransferase SET7/9 N-terminal domain"/>
    <property type="match status" value="1"/>
</dbReference>
<name>A0A4Y8LH05_9BACL</name>
<evidence type="ECO:0000313" key="1">
    <source>
        <dbReference type="EMBL" id="TFE02080.1"/>
    </source>
</evidence>
<dbReference type="RefSeq" id="WP_134380729.1">
    <property type="nucleotide sequence ID" value="NZ_SORX01000003.1"/>
</dbReference>
<dbReference type="AlphaFoldDB" id="A0A4Y8LH05"/>
<dbReference type="OrthoDB" id="1467310at2"/>
<dbReference type="Proteomes" id="UP000297776">
    <property type="component" value="Unassembled WGS sequence"/>
</dbReference>
<sequence>MVKENCDLTNNSSVKKKKSEVIDGYTIKYHANGKTMWSKGKMAGGQPDGYWEWYRLDGTKKRSGYFKNGDPVGEWITYDSKGEEYKITNRDKK</sequence>
<organism evidence="1 2">
    <name type="scientific">Jeotgalibacillus salarius</name>
    <dbReference type="NCBI Taxonomy" id="546023"/>
    <lineage>
        <taxon>Bacteria</taxon>
        <taxon>Bacillati</taxon>
        <taxon>Bacillota</taxon>
        <taxon>Bacilli</taxon>
        <taxon>Bacillales</taxon>
        <taxon>Caryophanaceae</taxon>
        <taxon>Jeotgalibacillus</taxon>
    </lineage>
</organism>
<protein>
    <recommendedName>
        <fullName evidence="3">MORN repeat variant</fullName>
    </recommendedName>
</protein>
<evidence type="ECO:0008006" key="3">
    <source>
        <dbReference type="Google" id="ProtNLM"/>
    </source>
</evidence>
<dbReference type="EMBL" id="SORX01000003">
    <property type="protein sequence ID" value="TFE02080.1"/>
    <property type="molecule type" value="Genomic_DNA"/>
</dbReference>
<accession>A0A4Y8LH05</accession>
<gene>
    <name evidence="1" type="ORF">E2626_05760</name>
</gene>